<feature type="region of interest" description="Disordered" evidence="1">
    <location>
        <begin position="1"/>
        <end position="57"/>
    </location>
</feature>
<reference evidence="2 3" key="1">
    <citation type="submission" date="2021-06" db="EMBL/GenBank/DDBJ databases">
        <authorList>
            <person name="Palmer J.M."/>
        </authorList>
    </citation>
    <scope>NUCLEOTIDE SEQUENCE [LARGE SCALE GENOMIC DNA]</scope>
    <source>
        <strain evidence="3">if_2019</strain>
        <tissue evidence="2">Muscle</tissue>
    </source>
</reference>
<evidence type="ECO:0000256" key="1">
    <source>
        <dbReference type="SAM" id="MobiDB-lite"/>
    </source>
</evidence>
<feature type="compositionally biased region" description="Basic and acidic residues" evidence="1">
    <location>
        <begin position="1"/>
        <end position="12"/>
    </location>
</feature>
<keyword evidence="3" id="KW-1185">Reference proteome</keyword>
<accession>A0ABV0UAQ8</accession>
<name>A0ABV0UAQ8_9TELE</name>
<proteinExistence type="predicted"/>
<gene>
    <name evidence="2" type="ORF">ILYODFUR_034217</name>
</gene>
<dbReference type="EMBL" id="JAHRIQ010064013">
    <property type="protein sequence ID" value="MEQ2242284.1"/>
    <property type="molecule type" value="Genomic_DNA"/>
</dbReference>
<sequence length="149" mass="17526">MVDTTSHREQDPTKSNVRDLASQLEQEAEENITQNQSRTTRKTDFKEEEPRKVTQKSVRVTMRRVLDPMPPDPRRISLLNGTRLYQVIGDLWDIEGDGLLIFTNDNFKIYNTNFRERLRTQAGEDYKREVRELRRQVSQNKASASDQWG</sequence>
<comment type="caution">
    <text evidence="2">The sequence shown here is derived from an EMBL/GenBank/DDBJ whole genome shotgun (WGS) entry which is preliminary data.</text>
</comment>
<evidence type="ECO:0000313" key="3">
    <source>
        <dbReference type="Proteomes" id="UP001482620"/>
    </source>
</evidence>
<dbReference type="Proteomes" id="UP001482620">
    <property type="component" value="Unassembled WGS sequence"/>
</dbReference>
<organism evidence="2 3">
    <name type="scientific">Ilyodon furcidens</name>
    <name type="common">goldbreast splitfin</name>
    <dbReference type="NCBI Taxonomy" id="33524"/>
    <lineage>
        <taxon>Eukaryota</taxon>
        <taxon>Metazoa</taxon>
        <taxon>Chordata</taxon>
        <taxon>Craniata</taxon>
        <taxon>Vertebrata</taxon>
        <taxon>Euteleostomi</taxon>
        <taxon>Actinopterygii</taxon>
        <taxon>Neopterygii</taxon>
        <taxon>Teleostei</taxon>
        <taxon>Neoteleostei</taxon>
        <taxon>Acanthomorphata</taxon>
        <taxon>Ovalentaria</taxon>
        <taxon>Atherinomorphae</taxon>
        <taxon>Cyprinodontiformes</taxon>
        <taxon>Goodeidae</taxon>
        <taxon>Ilyodon</taxon>
    </lineage>
</organism>
<feature type="compositionally biased region" description="Basic and acidic residues" evidence="1">
    <location>
        <begin position="41"/>
        <end position="52"/>
    </location>
</feature>
<evidence type="ECO:0000313" key="2">
    <source>
        <dbReference type="EMBL" id="MEQ2242284.1"/>
    </source>
</evidence>
<protein>
    <submittedName>
        <fullName evidence="2">Uncharacterized protein</fullName>
    </submittedName>
</protein>